<dbReference type="AlphaFoldDB" id="A0A0A9HVD9"/>
<evidence type="ECO:0000256" key="1">
    <source>
        <dbReference type="SAM" id="MobiDB-lite"/>
    </source>
</evidence>
<protein>
    <submittedName>
        <fullName evidence="2">Uncharacterized protein</fullName>
    </submittedName>
</protein>
<dbReference type="EMBL" id="GBRH01159050">
    <property type="protein sequence ID" value="JAE38846.1"/>
    <property type="molecule type" value="Transcribed_RNA"/>
</dbReference>
<organism evidence="2">
    <name type="scientific">Arundo donax</name>
    <name type="common">Giant reed</name>
    <name type="synonym">Donax arundinaceus</name>
    <dbReference type="NCBI Taxonomy" id="35708"/>
    <lineage>
        <taxon>Eukaryota</taxon>
        <taxon>Viridiplantae</taxon>
        <taxon>Streptophyta</taxon>
        <taxon>Embryophyta</taxon>
        <taxon>Tracheophyta</taxon>
        <taxon>Spermatophyta</taxon>
        <taxon>Magnoliopsida</taxon>
        <taxon>Liliopsida</taxon>
        <taxon>Poales</taxon>
        <taxon>Poaceae</taxon>
        <taxon>PACMAD clade</taxon>
        <taxon>Arundinoideae</taxon>
        <taxon>Arundineae</taxon>
        <taxon>Arundo</taxon>
    </lineage>
</organism>
<feature type="compositionally biased region" description="Polar residues" evidence="1">
    <location>
        <begin position="13"/>
        <end position="24"/>
    </location>
</feature>
<proteinExistence type="predicted"/>
<sequence>MTSTPVSPWFTWVPSTGTNLTDDN</sequence>
<reference evidence="2" key="1">
    <citation type="submission" date="2014-09" db="EMBL/GenBank/DDBJ databases">
        <authorList>
            <person name="Magalhaes I.L.F."/>
            <person name="Oliveira U."/>
            <person name="Santos F.R."/>
            <person name="Vidigal T.H.D.A."/>
            <person name="Brescovit A.D."/>
            <person name="Santos A.J."/>
        </authorList>
    </citation>
    <scope>NUCLEOTIDE SEQUENCE</scope>
    <source>
        <tissue evidence="2">Shoot tissue taken approximately 20 cm above the soil surface</tissue>
    </source>
</reference>
<feature type="region of interest" description="Disordered" evidence="1">
    <location>
        <begin position="1"/>
        <end position="24"/>
    </location>
</feature>
<name>A0A0A9HVD9_ARUDO</name>
<reference evidence="2" key="2">
    <citation type="journal article" date="2015" name="Data Brief">
        <title>Shoot transcriptome of the giant reed, Arundo donax.</title>
        <authorList>
            <person name="Barrero R.A."/>
            <person name="Guerrero F.D."/>
            <person name="Moolhuijzen P."/>
            <person name="Goolsby J.A."/>
            <person name="Tidwell J."/>
            <person name="Bellgard S.E."/>
            <person name="Bellgard M.I."/>
        </authorList>
    </citation>
    <scope>NUCLEOTIDE SEQUENCE</scope>
    <source>
        <tissue evidence="2">Shoot tissue taken approximately 20 cm above the soil surface</tissue>
    </source>
</reference>
<accession>A0A0A9HVD9</accession>
<evidence type="ECO:0000313" key="2">
    <source>
        <dbReference type="EMBL" id="JAE38846.1"/>
    </source>
</evidence>